<dbReference type="InterPro" id="IPR036034">
    <property type="entry name" value="PDZ_sf"/>
</dbReference>
<feature type="region of interest" description="Disordered" evidence="5">
    <location>
        <begin position="1475"/>
        <end position="1554"/>
    </location>
</feature>
<name>A0A7R9A5N7_9CRUS</name>
<dbReference type="FunFam" id="2.30.42.10:FF:000038">
    <property type="entry name" value="Multiple PDZ domain protein isoform X1"/>
    <property type="match status" value="1"/>
</dbReference>
<feature type="domain" description="PDZ" evidence="6">
    <location>
        <begin position="1766"/>
        <end position="1849"/>
    </location>
</feature>
<dbReference type="CDD" id="cd06668">
    <property type="entry name" value="PDZ4_MUPP1-like"/>
    <property type="match status" value="1"/>
</dbReference>
<dbReference type="EMBL" id="LR900125">
    <property type="protein sequence ID" value="CAD7244302.1"/>
    <property type="molecule type" value="Genomic_DNA"/>
</dbReference>
<dbReference type="Gene3D" id="2.30.42.10">
    <property type="match status" value="12"/>
</dbReference>
<dbReference type="Proteomes" id="UP000677054">
    <property type="component" value="Unassembled WGS sequence"/>
</dbReference>
<dbReference type="CDD" id="cd06791">
    <property type="entry name" value="PDZ3_MUPP1-like"/>
    <property type="match status" value="1"/>
</dbReference>
<accession>A0A7R9A5N7</accession>
<feature type="domain" description="PDZ" evidence="6">
    <location>
        <begin position="347"/>
        <end position="432"/>
    </location>
</feature>
<evidence type="ECO:0000256" key="2">
    <source>
        <dbReference type="ARBA" id="ARBA00022553"/>
    </source>
</evidence>
<keyword evidence="8" id="KW-1185">Reference proteome</keyword>
<feature type="region of interest" description="Disordered" evidence="5">
    <location>
        <begin position="1742"/>
        <end position="1763"/>
    </location>
</feature>
<dbReference type="GO" id="GO:0016020">
    <property type="term" value="C:membrane"/>
    <property type="evidence" value="ECO:0007669"/>
    <property type="project" value="UniProtKB-SubCell"/>
</dbReference>
<dbReference type="OrthoDB" id="438726at2759"/>
<dbReference type="SUPFAM" id="SSF50156">
    <property type="entry name" value="PDZ domain-like"/>
    <property type="match status" value="12"/>
</dbReference>
<evidence type="ECO:0000256" key="3">
    <source>
        <dbReference type="ARBA" id="ARBA00022737"/>
    </source>
</evidence>
<dbReference type="CDD" id="cd06671">
    <property type="entry name" value="PDZ7_MUPP1-PD6_PATJ-like"/>
    <property type="match status" value="1"/>
</dbReference>
<feature type="region of interest" description="Disordered" evidence="5">
    <location>
        <begin position="1358"/>
        <end position="1382"/>
    </location>
</feature>
<dbReference type="CDD" id="cd06669">
    <property type="entry name" value="PDZ5_MUPP1-like"/>
    <property type="match status" value="1"/>
</dbReference>
<evidence type="ECO:0000256" key="4">
    <source>
        <dbReference type="ARBA" id="ARBA00023136"/>
    </source>
</evidence>
<dbReference type="CDD" id="cd06676">
    <property type="entry name" value="PDZ13_MUPP1-like"/>
    <property type="match status" value="1"/>
</dbReference>
<feature type="domain" description="PDZ" evidence="6">
    <location>
        <begin position="1121"/>
        <end position="1214"/>
    </location>
</feature>
<feature type="domain" description="PDZ" evidence="6">
    <location>
        <begin position="1561"/>
        <end position="1644"/>
    </location>
</feature>
<dbReference type="CDD" id="cd06673">
    <property type="entry name" value="PDZ10_MUPP1-PDZ8_PATJ-like"/>
    <property type="match status" value="1"/>
</dbReference>
<feature type="domain" description="PDZ" evidence="6">
    <location>
        <begin position="522"/>
        <end position="612"/>
    </location>
</feature>
<dbReference type="EMBL" id="CAJPEV010000608">
    <property type="protein sequence ID" value="CAG0886882.1"/>
    <property type="molecule type" value="Genomic_DNA"/>
</dbReference>
<dbReference type="InterPro" id="IPR051342">
    <property type="entry name" value="PDZ_scaffold"/>
</dbReference>
<evidence type="ECO:0000259" key="6">
    <source>
        <dbReference type="PROSITE" id="PS50106"/>
    </source>
</evidence>
<dbReference type="CDD" id="cd06667">
    <property type="entry name" value="PDZ2_MUPP1-like"/>
    <property type="match status" value="1"/>
</dbReference>
<keyword evidence="3" id="KW-0677">Repeat</keyword>
<dbReference type="CDD" id="cd06674">
    <property type="entry name" value="PDZ11_MUPP1-PDZ9_PATJ-like"/>
    <property type="match status" value="1"/>
</dbReference>
<feature type="compositionally biased region" description="Polar residues" evidence="5">
    <location>
        <begin position="853"/>
        <end position="876"/>
    </location>
</feature>
<protein>
    <recommendedName>
        <fullName evidence="6">PDZ domain-containing protein</fullName>
    </recommendedName>
</protein>
<feature type="domain" description="PDZ" evidence="6">
    <location>
        <begin position="1657"/>
        <end position="1739"/>
    </location>
</feature>
<dbReference type="PROSITE" id="PS50106">
    <property type="entry name" value="PDZ"/>
    <property type="match status" value="12"/>
</dbReference>
<keyword evidence="4" id="KW-0472">Membrane</keyword>
<feature type="compositionally biased region" description="Polar residues" evidence="5">
    <location>
        <begin position="309"/>
        <end position="328"/>
    </location>
</feature>
<organism evidence="7">
    <name type="scientific">Darwinula stevensoni</name>
    <dbReference type="NCBI Taxonomy" id="69355"/>
    <lineage>
        <taxon>Eukaryota</taxon>
        <taxon>Metazoa</taxon>
        <taxon>Ecdysozoa</taxon>
        <taxon>Arthropoda</taxon>
        <taxon>Crustacea</taxon>
        <taxon>Oligostraca</taxon>
        <taxon>Ostracoda</taxon>
        <taxon>Podocopa</taxon>
        <taxon>Podocopida</taxon>
        <taxon>Darwinulocopina</taxon>
        <taxon>Darwinuloidea</taxon>
        <taxon>Darwinulidae</taxon>
        <taxon>Darwinula</taxon>
    </lineage>
</organism>
<feature type="compositionally biased region" description="Basic and acidic residues" evidence="5">
    <location>
        <begin position="1219"/>
        <end position="1233"/>
    </location>
</feature>
<evidence type="ECO:0000313" key="7">
    <source>
        <dbReference type="EMBL" id="CAD7244302.1"/>
    </source>
</evidence>
<feature type="domain" description="PDZ" evidence="6">
    <location>
        <begin position="154"/>
        <end position="234"/>
    </location>
</feature>
<feature type="compositionally biased region" description="Low complexity" evidence="5">
    <location>
        <begin position="1481"/>
        <end position="1512"/>
    </location>
</feature>
<evidence type="ECO:0000256" key="1">
    <source>
        <dbReference type="ARBA" id="ARBA00004370"/>
    </source>
</evidence>
<reference evidence="7" key="1">
    <citation type="submission" date="2020-11" db="EMBL/GenBank/DDBJ databases">
        <authorList>
            <person name="Tran Van P."/>
        </authorList>
    </citation>
    <scope>NUCLEOTIDE SEQUENCE</scope>
</reference>
<dbReference type="FunFam" id="2.30.42.10:FF:000070">
    <property type="entry name" value="Multiple PDZ domain protein"/>
    <property type="match status" value="1"/>
</dbReference>
<dbReference type="Pfam" id="PF00595">
    <property type="entry name" value="PDZ"/>
    <property type="match status" value="12"/>
</dbReference>
<dbReference type="CDD" id="cd23064">
    <property type="entry name" value="PDZ3_INAD-like"/>
    <property type="match status" value="1"/>
</dbReference>
<feature type="domain" description="PDZ" evidence="6">
    <location>
        <begin position="1391"/>
        <end position="1474"/>
    </location>
</feature>
<feature type="region of interest" description="Disordered" evidence="5">
    <location>
        <begin position="852"/>
        <end position="876"/>
    </location>
</feature>
<comment type="subcellular location">
    <subcellularLocation>
        <location evidence="1">Membrane</location>
    </subcellularLocation>
</comment>
<keyword evidence="2" id="KW-0597">Phosphoprotein</keyword>
<dbReference type="PANTHER" id="PTHR19964:SF92">
    <property type="entry name" value="PATJ HOMOLOG"/>
    <property type="match status" value="1"/>
</dbReference>
<evidence type="ECO:0000313" key="8">
    <source>
        <dbReference type="Proteomes" id="UP000677054"/>
    </source>
</evidence>
<feature type="domain" description="PDZ" evidence="6">
    <location>
        <begin position="43"/>
        <end position="130"/>
    </location>
</feature>
<feature type="region of interest" description="Disordered" evidence="5">
    <location>
        <begin position="1219"/>
        <end position="1266"/>
    </location>
</feature>
<feature type="domain" description="PDZ" evidence="6">
    <location>
        <begin position="697"/>
        <end position="770"/>
    </location>
</feature>
<dbReference type="InterPro" id="IPR001478">
    <property type="entry name" value="PDZ"/>
</dbReference>
<evidence type="ECO:0000256" key="5">
    <source>
        <dbReference type="SAM" id="MobiDB-lite"/>
    </source>
</evidence>
<dbReference type="SMART" id="SM00228">
    <property type="entry name" value="PDZ"/>
    <property type="match status" value="12"/>
</dbReference>
<dbReference type="CDD" id="cd06689">
    <property type="entry name" value="PDZ1_MUPP1-like"/>
    <property type="match status" value="1"/>
</dbReference>
<proteinExistence type="predicted"/>
<feature type="compositionally biased region" description="Basic and acidic residues" evidence="5">
    <location>
        <begin position="1251"/>
        <end position="1261"/>
    </location>
</feature>
<feature type="domain" description="PDZ" evidence="6">
    <location>
        <begin position="1275"/>
        <end position="1344"/>
    </location>
</feature>
<feature type="domain" description="PDZ" evidence="6">
    <location>
        <begin position="890"/>
        <end position="960"/>
    </location>
</feature>
<feature type="region of interest" description="Disordered" evidence="5">
    <location>
        <begin position="306"/>
        <end position="328"/>
    </location>
</feature>
<dbReference type="PANTHER" id="PTHR19964">
    <property type="entry name" value="MULTIPLE PDZ DOMAIN PROTEIN"/>
    <property type="match status" value="1"/>
</dbReference>
<sequence>MKGACQEVKRTKTLFDCESEIQQYPVPVQKAIHESAGNRAIHVIRLYKPEGSSLGFSVVGLKSELRGELGIFVQEIQPTGLAGRDGRLREEDQILAINGQALDAHISHHQAIGILQQAKGPVVLVIARGTPNVPAGAVKDTSMVINSEWVQVEAVELINDGSGLGFGIIGGRSTGVVVKTVVPGGVADRDGRLQVGDHILQIGDVNLRGMGSDQVATVLRQAGSHVRLIVARPAESPGSDQQVAGMAPIVSSRLLNDSEELDRIITAAAQVAAGVTPTALLNGYHEQCLIEVQQNMLNNECTAAGETNALPTQPDNNSNVSLERSGVSQPSVIVTPEENLPELETLEVCLVKGSQGLGITIAGYVCEKEELSGIFVKSITPGSTAAESGKIQVNDQIVEVDGKSLAGYNNHQAVEVLRCTSQTVCLKLARYLRGPKYEQLQQAIATSEAFPPVSPTLSSPIVPKPDVVPEPAPSESLFPVIPIEQLEKRIDSNYAGVISPDVEEAIKQKWSQILGSDHEIVVAQLSRNPSGGGLGISLEGTVDVEDGKEVRPHHYIRSILSDGPVGRNGILQSGDELLEVNGKRLMGLNHMDVVAILKDLPQHVRLVCARKSDELRPRLFGMKPESILENEYHDESYQGPTSSGERLIKAKSEGSIASSPVSHVSDSSLKISLSRNRSLSMDPISGVAMWNTKDVEVIELNKGEGGLGFSILDYQDPVNPEETVILIRSLVHGGVAQQDGHLLPGDRLMFVNDSNLENASLEEAVQVLKSIPKGTVKIGIAKPLLLSESTTALSQDGSSQPSISDFDSTTPNNDFSFDSVGITIPPLPPPEFDATDFTISSSISLVATKPLDSPNSFPKPQSDLHFNSPSANENQSYKLPSTTVLQKYRHIQVKNPNHKLGMQVEVASERGCGMRVTDLDQDGAVRHDGRIKVGDLILAVNGKSLESCSSAEALAILASACTPEVEITFVPPECETNLEKMTHILGVTDSAPSPSAVQPSLEKSAMTFEAENVAGPTVISIKSVKGTEESLQNRVEISEVREILKGNGTGKVTQVSTLTLNQPVLEKPQPTFITFKGSPEEKSNVNEVVTQDLADDSGNMNSSTLDEASVNVSQYWGQERRVMVQREPTRGLGISIVGGKVDVNGESGNDSVISGIFIKNVLAESPAGRTGQLHTGDRILEVDGISLRNASHEYAVEVIRGARNPVCFVVQSLLLRNSNSDRDSSSEGKRKPSDPSSESDSEANAGKLKTSKSEESGRKDSSASTTKYGTLQGQIIEIDVSPTNQGLGLTLAGRRENAVNKVFVAAVGGEAEKCKVQVGDEILEANGHAIRGLNHVNASALLRSLKTSSVRLLVLRANDGASTSPDPEEDSNTSTSEPSLAEKHHLQGLKKITLQKGTTGLGIMIIEGTHPKAGKGIFILNIQEGSPAQNAGLTPGDMIIEVNDENLIGASYEKAAAVLKAATGQISMIVCKTTRTEEPETGSVSSSVTASLSGESSSKESTSPSSRPSQKPKVPPKPAKFAQRSYSPPKQFAKPPLRDETDDQEVPDLSTCPIIPGQETTIEIDKDKMGLGLSIVGGKDTLLGAIIIHEVYPDGAAAKDGRLRPGDQILQVNNEDFRDATHTEALAALRQTPAKVRLVVFREEGLLGDEDIFEVFDVEMFKKPDRGLGLSIMGKKNGPGVFISEVVEGGVASLDGRLMQGDQILAVNTEDLQFATQEAAAAILKTTMGRIQLRIGRLKASPRRGSIPGAGAIPERSNNSAPQKKTVVLTRGPDGLGFSIVGGFGSAHGDLPIYVKTVFAKGAAATQGGLKRGDQILEVNGESLEGVTHQQAVEILKQAHGTVNLTVLS</sequence>
<gene>
    <name evidence="7" type="ORF">DSTB1V02_LOCUS4202</name>
</gene>
<dbReference type="FunFam" id="2.30.42.10:FF:000125">
    <property type="entry name" value="PATJ, crumbs cell polarity complex component"/>
    <property type="match status" value="1"/>
</dbReference>